<evidence type="ECO:0000313" key="4">
    <source>
        <dbReference type="Proteomes" id="UP000007306"/>
    </source>
</evidence>
<dbReference type="OMA" id="FINPASW"/>
<protein>
    <recommendedName>
        <fullName evidence="2">Neprosin activation peptide domain-containing protein</fullName>
    </recommendedName>
</protein>
<dbReference type="AlphaFoldDB" id="I1NVP1"/>
<dbReference type="STRING" id="4538.I1NVP1"/>
<dbReference type="Gramene" id="ORGLA01G0393100.1">
    <property type="protein sequence ID" value="ORGLA01G0393100.1"/>
    <property type="gene ID" value="ORGLA01G0393100"/>
</dbReference>
<reference evidence="3 4" key="2">
    <citation type="submission" date="2018-04" db="EMBL/GenBank/DDBJ databases">
        <title>OglaRS2 (Oryza glaberrima Reference Sequence Version 2).</title>
        <authorList>
            <person name="Zhang J."/>
            <person name="Kudrna D."/>
            <person name="Lee S."/>
            <person name="Talag J."/>
            <person name="Rajasekar S."/>
            <person name="Wing R.A."/>
        </authorList>
    </citation>
    <scope>NUCLEOTIDE SEQUENCE [LARGE SCALE GENOMIC DNA]</scope>
    <source>
        <strain evidence="3 4">cv. IRGC 96717</strain>
    </source>
</reference>
<dbReference type="HOGENOM" id="CLU_165216_0_0_1"/>
<dbReference type="Pfam" id="PF14365">
    <property type="entry name" value="Neprosin_AP"/>
    <property type="match status" value="1"/>
</dbReference>
<organism evidence="3 4">
    <name type="scientific">Oryza glaberrima</name>
    <name type="common">African rice</name>
    <dbReference type="NCBI Taxonomy" id="4538"/>
    <lineage>
        <taxon>Eukaryota</taxon>
        <taxon>Viridiplantae</taxon>
        <taxon>Streptophyta</taxon>
        <taxon>Embryophyta</taxon>
        <taxon>Tracheophyta</taxon>
        <taxon>Spermatophyta</taxon>
        <taxon>Magnoliopsida</taxon>
        <taxon>Liliopsida</taxon>
        <taxon>Poales</taxon>
        <taxon>Poaceae</taxon>
        <taxon>BOP clade</taxon>
        <taxon>Oryzoideae</taxon>
        <taxon>Oryzeae</taxon>
        <taxon>Oryzinae</taxon>
        <taxon>Oryza</taxon>
    </lineage>
</organism>
<dbReference type="Proteomes" id="UP000007306">
    <property type="component" value="Chromosome 1"/>
</dbReference>
<reference evidence="3" key="1">
    <citation type="submission" date="2015-06" db="UniProtKB">
        <authorList>
            <consortium name="EnsemblPlants"/>
        </authorList>
    </citation>
    <scope>IDENTIFICATION</scope>
</reference>
<feature type="chain" id="PRO_5003649278" description="Neprosin activation peptide domain-containing protein" evidence="1">
    <location>
        <begin position="20"/>
        <end position="99"/>
    </location>
</feature>
<feature type="signal peptide" evidence="1">
    <location>
        <begin position="1"/>
        <end position="19"/>
    </location>
</feature>
<evidence type="ECO:0000256" key="1">
    <source>
        <dbReference type="SAM" id="SignalP"/>
    </source>
</evidence>
<keyword evidence="1" id="KW-0732">Signal</keyword>
<evidence type="ECO:0000259" key="2">
    <source>
        <dbReference type="Pfam" id="PF14365"/>
    </source>
</evidence>
<accession>I1NVP1</accession>
<feature type="domain" description="Neprosin activation peptide" evidence="2">
    <location>
        <begin position="47"/>
        <end position="91"/>
    </location>
</feature>
<dbReference type="EnsemblPlants" id="ORGLA01G0393100.1">
    <property type="protein sequence ID" value="ORGLA01G0393100.1"/>
    <property type="gene ID" value="ORGLA01G0393100"/>
</dbReference>
<keyword evidence="4" id="KW-1185">Reference proteome</keyword>
<name>I1NVP1_ORYGL</name>
<evidence type="ECO:0000313" key="3">
    <source>
        <dbReference type="EnsemblPlants" id="ORGLA01G0393100.1"/>
    </source>
</evidence>
<sequence length="99" mass="10927">VALLLLVALIFSTLSPSEAEAEAAAATLRRRQVRSLLKRLNKPPLATIQSLDGDIIDCVHISRQPAFDHPLLKNHTIQMRPSIQPSVMYGEAARPFTQT</sequence>
<proteinExistence type="predicted"/>
<dbReference type="InterPro" id="IPR025521">
    <property type="entry name" value="Neprosin_propep"/>
</dbReference>